<comment type="caution">
    <text evidence="1">The sequence shown here is derived from an EMBL/GenBank/DDBJ whole genome shotgun (WGS) entry which is preliminary data.</text>
</comment>
<evidence type="ECO:0000313" key="2">
    <source>
        <dbReference type="Proteomes" id="UP000828941"/>
    </source>
</evidence>
<accession>A0ACB9Q320</accession>
<evidence type="ECO:0000313" key="1">
    <source>
        <dbReference type="EMBL" id="KAI4353270.1"/>
    </source>
</evidence>
<reference evidence="1 2" key="1">
    <citation type="journal article" date="2022" name="DNA Res.">
        <title>Chromosomal-level genome assembly of the orchid tree Bauhinia variegata (Leguminosae; Cercidoideae) supports the allotetraploid origin hypothesis of Bauhinia.</title>
        <authorList>
            <person name="Zhong Y."/>
            <person name="Chen Y."/>
            <person name="Zheng D."/>
            <person name="Pang J."/>
            <person name="Liu Y."/>
            <person name="Luo S."/>
            <person name="Meng S."/>
            <person name="Qian L."/>
            <person name="Wei D."/>
            <person name="Dai S."/>
            <person name="Zhou R."/>
        </authorList>
    </citation>
    <scope>NUCLEOTIDE SEQUENCE [LARGE SCALE GENOMIC DNA]</scope>
    <source>
        <strain evidence="1">BV-YZ2020</strain>
    </source>
</reference>
<sequence length="452" mass="49602">MDLRLVEAASTGDVEYLLRLIEENCLLLEAVVLVGAETPLHIASLCGHLNFVKKVVELKTKFAYELNQDGYTPLHLASANGHLVIVAELLKLGHDLCTIQGKEQRVPLHFAVVKGRTDVIKKLVSSCPESVGMKTAGGETALHLAVKNNQFETLRLLMEHVIKMRMETILNERDNQGNTILHLAALRKQYEASALNFVVDFLLGNEAVTQGKIEVNSTNESGLTPLDVLLLCQSDSGDILIERALLRAGAMTSRGISTSLEASQITSRNEEFLKDRKDRDQPNDVQAVLLTIATLILSATYQAVLSPPRGLWSDDGPKPVPQGKAGESIFAKPPSDVLMENKADGTDKQIVGKSILASQSPAFFIYFMFGNSIGFYLSCFVIYSQTGGIPMRHVLRSSIAALMTTYMVAMSEIIPDPKTRLAFTVLTIVLPIVISLHIIHNMRRRASRSDTP</sequence>
<name>A0ACB9Q320_BAUVA</name>
<proteinExistence type="predicted"/>
<organism evidence="1 2">
    <name type="scientific">Bauhinia variegata</name>
    <name type="common">Purple orchid tree</name>
    <name type="synonym">Phanera variegata</name>
    <dbReference type="NCBI Taxonomy" id="167791"/>
    <lineage>
        <taxon>Eukaryota</taxon>
        <taxon>Viridiplantae</taxon>
        <taxon>Streptophyta</taxon>
        <taxon>Embryophyta</taxon>
        <taxon>Tracheophyta</taxon>
        <taxon>Spermatophyta</taxon>
        <taxon>Magnoliopsida</taxon>
        <taxon>eudicotyledons</taxon>
        <taxon>Gunneridae</taxon>
        <taxon>Pentapetalae</taxon>
        <taxon>rosids</taxon>
        <taxon>fabids</taxon>
        <taxon>Fabales</taxon>
        <taxon>Fabaceae</taxon>
        <taxon>Cercidoideae</taxon>
        <taxon>Cercideae</taxon>
        <taxon>Bauhiniinae</taxon>
        <taxon>Bauhinia</taxon>
    </lineage>
</organism>
<dbReference type="EMBL" id="CM039427">
    <property type="protein sequence ID" value="KAI4353270.1"/>
    <property type="molecule type" value="Genomic_DNA"/>
</dbReference>
<dbReference type="Proteomes" id="UP000828941">
    <property type="component" value="Chromosome 2"/>
</dbReference>
<keyword evidence="2" id="KW-1185">Reference proteome</keyword>
<gene>
    <name evidence="1" type="ORF">L6164_002233</name>
</gene>
<protein>
    <submittedName>
        <fullName evidence="1">Uncharacterized protein</fullName>
    </submittedName>
</protein>